<organism evidence="1 2">
    <name type="scientific">Bisbaumannia pacifica</name>
    <dbReference type="NCBI Taxonomy" id="77098"/>
    <lineage>
        <taxon>Bacteria</taxon>
        <taxon>Pseudomonadati</taxon>
        <taxon>Pseudomonadota</taxon>
        <taxon>Gammaproteobacteria</taxon>
        <taxon>Oceanospirillales</taxon>
        <taxon>Halomonadaceae</taxon>
        <taxon>Bisbaumannia</taxon>
    </lineage>
</organism>
<comment type="caution">
    <text evidence="1">The sequence shown here is derived from an EMBL/GenBank/DDBJ whole genome shotgun (WGS) entry which is preliminary data.</text>
</comment>
<evidence type="ECO:0000313" key="1">
    <source>
        <dbReference type="EMBL" id="MBH8580167.1"/>
    </source>
</evidence>
<dbReference type="InterPro" id="IPR025612">
    <property type="entry name" value="YqjK"/>
</dbReference>
<dbReference type="RefSeq" id="WP_198057544.1">
    <property type="nucleotide sequence ID" value="NZ_JAEDAF010000006.1"/>
</dbReference>
<evidence type="ECO:0000313" key="2">
    <source>
        <dbReference type="Proteomes" id="UP000651738"/>
    </source>
</evidence>
<proteinExistence type="predicted"/>
<protein>
    <recommendedName>
        <fullName evidence="3">YqjK-like protein</fullName>
    </recommendedName>
</protein>
<name>A0ABD4L253_9GAMM</name>
<accession>A0ABD4L253</accession>
<dbReference type="Pfam" id="PF13997">
    <property type="entry name" value="YqjK"/>
    <property type="match status" value="1"/>
</dbReference>
<dbReference type="AlphaFoldDB" id="A0ABD4L253"/>
<dbReference type="EMBL" id="JAEDAF010000006">
    <property type="protein sequence ID" value="MBH8580167.1"/>
    <property type="molecule type" value="Genomic_DNA"/>
</dbReference>
<gene>
    <name evidence="1" type="ORF">I7V36_08685</name>
</gene>
<evidence type="ECO:0008006" key="3">
    <source>
        <dbReference type="Google" id="ProtNLM"/>
    </source>
</evidence>
<dbReference type="Proteomes" id="UP000651738">
    <property type="component" value="Unassembled WGS sequence"/>
</dbReference>
<reference evidence="1 2" key="1">
    <citation type="submission" date="2020-12" db="EMBL/GenBank/DDBJ databases">
        <title>Draft genome sequence of Halomonas pacifica strain CARE-V15.</title>
        <authorList>
            <person name="Vignesh N."/>
            <person name="Thabitha A."/>
            <person name="Saravanan R."/>
            <person name="Manigandan V."/>
        </authorList>
    </citation>
    <scope>NUCLEOTIDE SEQUENCE [LARGE SCALE GENOMIC DNA]</scope>
    <source>
        <strain evidence="1 2">CARE-V15</strain>
    </source>
</reference>
<sequence>MSHAERRDERARRRAMLERRIEQQRIDLLVAAERWHGAGGELDARWRALRHWRGALYGVGGLLAWRGAKRPRALLRLARRAAAGALLWHRARRLLIRR</sequence>